<dbReference type="Proteomes" id="UP000267145">
    <property type="component" value="Unassembled WGS sequence"/>
</dbReference>
<feature type="compositionally biased region" description="Polar residues" evidence="1">
    <location>
        <begin position="38"/>
        <end position="53"/>
    </location>
</feature>
<dbReference type="EMBL" id="RBVV01000013">
    <property type="protein sequence ID" value="RNJ59796.1"/>
    <property type="molecule type" value="Genomic_DNA"/>
</dbReference>
<feature type="region of interest" description="Disordered" evidence="1">
    <location>
        <begin position="306"/>
        <end position="408"/>
    </location>
</feature>
<gene>
    <name evidence="2" type="ORF">D7B24_001525</name>
</gene>
<feature type="region of interest" description="Disordered" evidence="1">
    <location>
        <begin position="194"/>
        <end position="258"/>
    </location>
</feature>
<reference evidence="2 3" key="1">
    <citation type="submission" date="2018-10" db="EMBL/GenBank/DDBJ databases">
        <title>Genome sequence of Verticillium nonalfalfae VnAa140.</title>
        <authorList>
            <person name="Stajich J.E."/>
            <person name="Kasson M.T."/>
        </authorList>
    </citation>
    <scope>NUCLEOTIDE SEQUENCE [LARGE SCALE GENOMIC DNA]</scope>
    <source>
        <strain evidence="2 3">VnAa140</strain>
    </source>
</reference>
<feature type="compositionally biased region" description="Low complexity" evidence="1">
    <location>
        <begin position="204"/>
        <end position="215"/>
    </location>
</feature>
<evidence type="ECO:0000313" key="3">
    <source>
        <dbReference type="Proteomes" id="UP000267145"/>
    </source>
</evidence>
<feature type="compositionally biased region" description="Basic and acidic residues" evidence="1">
    <location>
        <begin position="381"/>
        <end position="391"/>
    </location>
</feature>
<feature type="region of interest" description="Disordered" evidence="1">
    <location>
        <begin position="79"/>
        <end position="114"/>
    </location>
</feature>
<evidence type="ECO:0000256" key="1">
    <source>
        <dbReference type="SAM" id="MobiDB-lite"/>
    </source>
</evidence>
<accession>A0A3M9YJ33</accession>
<dbReference type="RefSeq" id="XP_028497954.1">
    <property type="nucleotide sequence ID" value="XM_028635752.1"/>
</dbReference>
<keyword evidence="3" id="KW-1185">Reference proteome</keyword>
<evidence type="ECO:0008006" key="4">
    <source>
        <dbReference type="Google" id="ProtNLM"/>
    </source>
</evidence>
<dbReference type="GeneID" id="39605214"/>
<comment type="caution">
    <text evidence="2">The sequence shown here is derived from an EMBL/GenBank/DDBJ whole genome shotgun (WGS) entry which is preliminary data.</text>
</comment>
<feature type="region of interest" description="Disordered" evidence="1">
    <location>
        <begin position="465"/>
        <end position="510"/>
    </location>
</feature>
<feature type="compositionally biased region" description="Polar residues" evidence="1">
    <location>
        <begin position="348"/>
        <end position="373"/>
    </location>
</feature>
<protein>
    <recommendedName>
        <fullName evidence="4">Only prolin and serin are matching in the corresponding protein</fullName>
    </recommendedName>
</protein>
<feature type="compositionally biased region" description="Low complexity" evidence="1">
    <location>
        <begin position="231"/>
        <end position="240"/>
    </location>
</feature>
<feature type="compositionally biased region" description="Polar residues" evidence="1">
    <location>
        <begin position="80"/>
        <end position="93"/>
    </location>
</feature>
<feature type="region of interest" description="Disordered" evidence="1">
    <location>
        <begin position="38"/>
        <end position="58"/>
    </location>
</feature>
<sequence length="568" mass="63195">MSPKLKPLLLPQLVEERKKMEVQSYDAETDRHFAYYTHNSSSSDVTSPLTPTFSARGHMRYSSSTSSLELPPMLCADSPVSPTLSSAASTSGPPSHKAAKRQLPDVQEEPMEREDEDTIVSDQFDLYNCLCDEPCVHNDSTDMIMSAYPSEYDELDYDYAFMSDSDYQRVPRKQQRGDLSGLASRFGTRFPSLSRWASTRRSQPTTATASPTTETGFENVFSTLSRRDSSRSSSLSTPSRHMSNGGNDPTFPPTPARSFWDSSESVALSAIDVEKANNRRPSIERERALATTPLLPPLLTAFPIEHPQQSPLQSPSVAPSRATSRAPSRAPSVVGTDMPSPLPYSHAPTPSLSAKPSYSSFRPSQDQQTQSHPSAIPGFVQDHDDWSDRLGHANFTITPQPYRPEDASQETLHRLRADWDAARVNYTKHIVRTGENYGQTSKIYALTEAKWAEIDREWRDAHERTLRQVPSKTEDPLPNFVSVRSATQSSSRSRSRGRGRGRAGSAHAAPAPMAMIPRLADAEGKFPSRGDEDIVGPMVRDAYMVRAVSEDRKGRFWRQLADRVGLRR</sequence>
<proteinExistence type="predicted"/>
<organism evidence="2 3">
    <name type="scientific">Verticillium nonalfalfae</name>
    <dbReference type="NCBI Taxonomy" id="1051616"/>
    <lineage>
        <taxon>Eukaryota</taxon>
        <taxon>Fungi</taxon>
        <taxon>Dikarya</taxon>
        <taxon>Ascomycota</taxon>
        <taxon>Pezizomycotina</taxon>
        <taxon>Sordariomycetes</taxon>
        <taxon>Hypocreomycetidae</taxon>
        <taxon>Glomerellales</taxon>
        <taxon>Plectosphaerellaceae</taxon>
        <taxon>Verticillium</taxon>
    </lineage>
</organism>
<dbReference type="AlphaFoldDB" id="A0A3M9YJ33"/>
<feature type="compositionally biased region" description="Polar residues" evidence="1">
    <location>
        <begin position="307"/>
        <end position="326"/>
    </location>
</feature>
<name>A0A3M9YJ33_9PEZI</name>
<evidence type="ECO:0000313" key="2">
    <source>
        <dbReference type="EMBL" id="RNJ59796.1"/>
    </source>
</evidence>